<proteinExistence type="inferred from homology"/>
<dbReference type="AlphaFoldDB" id="A0A397XK40"/>
<gene>
    <name evidence="3" type="ORF">BRARA_J01184</name>
</gene>
<organism evidence="3 4">
    <name type="scientific">Brassica campestris</name>
    <name type="common">Field mustard</name>
    <dbReference type="NCBI Taxonomy" id="3711"/>
    <lineage>
        <taxon>Eukaryota</taxon>
        <taxon>Viridiplantae</taxon>
        <taxon>Streptophyta</taxon>
        <taxon>Embryophyta</taxon>
        <taxon>Tracheophyta</taxon>
        <taxon>Spermatophyta</taxon>
        <taxon>Magnoliopsida</taxon>
        <taxon>eudicotyledons</taxon>
        <taxon>Gunneridae</taxon>
        <taxon>Pentapetalae</taxon>
        <taxon>rosids</taxon>
        <taxon>malvids</taxon>
        <taxon>Brassicales</taxon>
        <taxon>Brassicaceae</taxon>
        <taxon>Brassiceae</taxon>
        <taxon>Brassica</taxon>
    </lineage>
</organism>
<evidence type="ECO:0000313" key="4">
    <source>
        <dbReference type="Proteomes" id="UP000264353"/>
    </source>
</evidence>
<dbReference type="EMBL" id="CM010637">
    <property type="protein sequence ID" value="RID41207.1"/>
    <property type="molecule type" value="Genomic_DNA"/>
</dbReference>
<name>A0A397XK40_BRACM</name>
<dbReference type="InterPro" id="IPR008545">
    <property type="entry name" value="Web"/>
</dbReference>
<keyword evidence="2" id="KW-0175">Coiled coil</keyword>
<evidence type="ECO:0000256" key="1">
    <source>
        <dbReference type="ARBA" id="ARBA00005485"/>
    </source>
</evidence>
<sequence length="68" mass="7672">MELDITWSVIAELKLELALAEKEQATQDSHLARLRVQEMEQEIAASSSVAAKTRLEVAKRDICQQFLS</sequence>
<protein>
    <submittedName>
        <fullName evidence="3">Uncharacterized protein</fullName>
    </submittedName>
</protein>
<comment type="similarity">
    <text evidence="1">Belongs to the WEB family.</text>
</comment>
<dbReference type="Proteomes" id="UP000264353">
    <property type="component" value="Chromosome A10"/>
</dbReference>
<evidence type="ECO:0000313" key="3">
    <source>
        <dbReference type="EMBL" id="RID41207.1"/>
    </source>
</evidence>
<evidence type="ECO:0000256" key="2">
    <source>
        <dbReference type="ARBA" id="ARBA00023054"/>
    </source>
</evidence>
<accession>A0A397XK40</accession>
<dbReference type="Pfam" id="PF05701">
    <property type="entry name" value="WEMBL"/>
    <property type="match status" value="1"/>
</dbReference>
<reference evidence="3 4" key="1">
    <citation type="submission" date="2018-06" db="EMBL/GenBank/DDBJ databases">
        <title>WGS assembly of Brassica rapa FPsc.</title>
        <authorList>
            <person name="Bowman J."/>
            <person name="Kohchi T."/>
            <person name="Yamato K."/>
            <person name="Jenkins J."/>
            <person name="Shu S."/>
            <person name="Ishizaki K."/>
            <person name="Yamaoka S."/>
            <person name="Nishihama R."/>
            <person name="Nakamura Y."/>
            <person name="Berger F."/>
            <person name="Adam C."/>
            <person name="Aki S."/>
            <person name="Althoff F."/>
            <person name="Araki T."/>
            <person name="Arteaga-Vazquez M."/>
            <person name="Balasubrmanian S."/>
            <person name="Bauer D."/>
            <person name="Boehm C."/>
            <person name="Briginshaw L."/>
            <person name="Caballero-Perez J."/>
            <person name="Catarino B."/>
            <person name="Chen F."/>
            <person name="Chiyoda S."/>
            <person name="Chovatia M."/>
            <person name="Davies K."/>
            <person name="Delmans M."/>
            <person name="Demura T."/>
            <person name="Dierschke T."/>
            <person name="Dolan L."/>
            <person name="Dorantes-Acosta A."/>
            <person name="Eklund D."/>
            <person name="Florent S."/>
            <person name="Flores-Sandoval E."/>
            <person name="Fujiyama A."/>
            <person name="Fukuzawa H."/>
            <person name="Galik B."/>
            <person name="Grimanelli D."/>
            <person name="Grimwood J."/>
            <person name="Grossniklaus U."/>
            <person name="Hamada T."/>
            <person name="Haseloff J."/>
            <person name="Hetherington A."/>
            <person name="Higo A."/>
            <person name="Hirakawa Y."/>
            <person name="Hundley H."/>
            <person name="Ikeda Y."/>
            <person name="Inoue K."/>
            <person name="Inoue S."/>
            <person name="Ishida S."/>
            <person name="Jia Q."/>
            <person name="Kakita M."/>
            <person name="Kanazawa T."/>
            <person name="Kawai Y."/>
            <person name="Kawashima T."/>
            <person name="Kennedy M."/>
            <person name="Kinose K."/>
            <person name="Kinoshita T."/>
            <person name="Kohara Y."/>
            <person name="Koide E."/>
            <person name="Komatsu K."/>
            <person name="Kopischke S."/>
            <person name="Kubo M."/>
            <person name="Kyozuka J."/>
            <person name="Lagercrantz U."/>
            <person name="Lin S."/>
            <person name="Lindquist E."/>
            <person name="Lipzen A."/>
            <person name="Lu C."/>
            <person name="Luna E."/>
            <person name="Martienssen R."/>
            <person name="Minamino N."/>
            <person name="Mizutani M."/>
            <person name="Mizutani M."/>
            <person name="Mochizuki N."/>
            <person name="Monte I."/>
            <person name="Mosher R."/>
            <person name="Nagasaki H."/>
            <person name="Nakagami H."/>
            <person name="Naramoto S."/>
            <person name="Nishitani K."/>
            <person name="Ohtani M."/>
            <person name="Okamoto T."/>
            <person name="Okumura M."/>
            <person name="Phillips J."/>
            <person name="Pollak B."/>
            <person name="Reinders A."/>
            <person name="Roevekamp M."/>
            <person name="Sano R."/>
            <person name="Sawa S."/>
            <person name="Schmid M."/>
            <person name="Shirakawa M."/>
            <person name="Solano R."/>
            <person name="Spunde A."/>
            <person name="Suetsugu N."/>
            <person name="Sugano S."/>
            <person name="Sugiyama A."/>
            <person name="Sun R."/>
            <person name="Suzuki Y."/>
            <person name="Takenaka M."/>
            <person name="Takezawa D."/>
            <person name="Tomogane H."/>
            <person name="Tsuzuki M."/>
            <person name="Ueda T."/>
            <person name="Umeda M."/>
            <person name="Ward J."/>
            <person name="Watanabe Y."/>
            <person name="Yazaki K."/>
            <person name="Yokoyama R."/>
            <person name="Yoshitake Y."/>
            <person name="Yotsui I."/>
            <person name="Zachgo S."/>
            <person name="Schmutz J."/>
        </authorList>
    </citation>
    <scope>NUCLEOTIDE SEQUENCE [LARGE SCALE GENOMIC DNA]</scope>
    <source>
        <strain evidence="4">cv. B-3</strain>
    </source>
</reference>